<keyword evidence="4" id="KW-0520">NAD</keyword>
<evidence type="ECO:0000256" key="3">
    <source>
        <dbReference type="ARBA" id="ARBA00022737"/>
    </source>
</evidence>
<feature type="coiled-coil region" evidence="6">
    <location>
        <begin position="971"/>
        <end position="1005"/>
    </location>
</feature>
<evidence type="ECO:0000256" key="4">
    <source>
        <dbReference type="ARBA" id="ARBA00023027"/>
    </source>
</evidence>
<dbReference type="InterPro" id="IPR058192">
    <property type="entry name" value="WHD_ROQ1-like"/>
</dbReference>
<feature type="domain" description="Disease resistance protein Roq1-like winged-helix" evidence="9">
    <location>
        <begin position="269"/>
        <end position="339"/>
    </location>
</feature>
<keyword evidence="6" id="KW-0175">Coiled coil</keyword>
<dbReference type="Gene3D" id="1.10.8.430">
    <property type="entry name" value="Helical domain of apoptotic protease-activating factors"/>
    <property type="match status" value="1"/>
</dbReference>
<dbReference type="InterPro" id="IPR044974">
    <property type="entry name" value="Disease_R_plants"/>
</dbReference>
<dbReference type="EMBL" id="OIVN01000989">
    <property type="protein sequence ID" value="SPC88327.1"/>
    <property type="molecule type" value="Genomic_DNA"/>
</dbReference>
<dbReference type="Pfam" id="PF23282">
    <property type="entry name" value="WHD_ROQ1"/>
    <property type="match status" value="1"/>
</dbReference>
<dbReference type="InterPro" id="IPR002182">
    <property type="entry name" value="NB-ARC"/>
</dbReference>
<evidence type="ECO:0000256" key="2">
    <source>
        <dbReference type="ARBA" id="ARBA00022614"/>
    </source>
</evidence>
<dbReference type="Gene3D" id="3.40.50.300">
    <property type="entry name" value="P-loop containing nucleotide triphosphate hydrolases"/>
    <property type="match status" value="1"/>
</dbReference>
<feature type="domain" description="NB-ARC" evidence="7">
    <location>
        <begin position="42"/>
        <end position="202"/>
    </location>
</feature>
<dbReference type="InterPro" id="IPR045344">
    <property type="entry name" value="C-JID"/>
</dbReference>
<keyword evidence="2" id="KW-0433">Leucine-rich repeat</keyword>
<dbReference type="PANTHER" id="PTHR11017">
    <property type="entry name" value="LEUCINE-RICH REPEAT-CONTAINING PROTEIN"/>
    <property type="match status" value="1"/>
</dbReference>
<name>A0A2N9FBS6_FAGSY</name>
<dbReference type="GO" id="GO:0043531">
    <property type="term" value="F:ADP binding"/>
    <property type="evidence" value="ECO:0007669"/>
    <property type="project" value="InterPro"/>
</dbReference>
<dbReference type="GO" id="GO:0006952">
    <property type="term" value="P:defense response"/>
    <property type="evidence" value="ECO:0007669"/>
    <property type="project" value="InterPro"/>
</dbReference>
<dbReference type="PANTHER" id="PTHR11017:SF575">
    <property type="entry name" value="ADP-RIBOSYL CYCLASE_CYCLIC ADP-RIBOSE HYDROLASE"/>
    <property type="match status" value="1"/>
</dbReference>
<dbReference type="Pfam" id="PF00931">
    <property type="entry name" value="NB-ARC"/>
    <property type="match status" value="1"/>
</dbReference>
<dbReference type="EC" id="3.2.2.6" evidence="1"/>
<feature type="domain" description="C-JID" evidence="8">
    <location>
        <begin position="737"/>
        <end position="856"/>
    </location>
</feature>
<keyword evidence="3" id="KW-0677">Repeat</keyword>
<evidence type="ECO:0000256" key="5">
    <source>
        <dbReference type="ARBA" id="ARBA00047304"/>
    </source>
</evidence>
<protein>
    <recommendedName>
        <fullName evidence="1">ADP-ribosyl cyclase/cyclic ADP-ribose hydrolase</fullName>
        <ecNumber evidence="1">3.2.2.6</ecNumber>
    </recommendedName>
</protein>
<organism evidence="10">
    <name type="scientific">Fagus sylvatica</name>
    <name type="common">Beechnut</name>
    <dbReference type="NCBI Taxonomy" id="28930"/>
    <lineage>
        <taxon>Eukaryota</taxon>
        <taxon>Viridiplantae</taxon>
        <taxon>Streptophyta</taxon>
        <taxon>Embryophyta</taxon>
        <taxon>Tracheophyta</taxon>
        <taxon>Spermatophyta</taxon>
        <taxon>Magnoliopsida</taxon>
        <taxon>eudicotyledons</taxon>
        <taxon>Gunneridae</taxon>
        <taxon>Pentapetalae</taxon>
        <taxon>rosids</taxon>
        <taxon>fabids</taxon>
        <taxon>Fagales</taxon>
        <taxon>Fagaceae</taxon>
        <taxon>Fagus</taxon>
    </lineage>
</organism>
<dbReference type="FunFam" id="1.10.8.430:FF:000002">
    <property type="entry name" value="Disease resistance protein (TIR-NBS-LRR class)"/>
    <property type="match status" value="1"/>
</dbReference>
<dbReference type="InterPro" id="IPR032675">
    <property type="entry name" value="LRR_dom_sf"/>
</dbReference>
<dbReference type="SUPFAM" id="SSF52540">
    <property type="entry name" value="P-loop containing nucleoside triphosphate hydrolases"/>
    <property type="match status" value="1"/>
</dbReference>
<dbReference type="GO" id="GO:0061809">
    <property type="term" value="F:NAD+ nucleosidase activity, cyclic ADP-ribose generating"/>
    <property type="evidence" value="ECO:0007669"/>
    <property type="project" value="UniProtKB-EC"/>
</dbReference>
<evidence type="ECO:0000256" key="6">
    <source>
        <dbReference type="SAM" id="Coils"/>
    </source>
</evidence>
<dbReference type="Gene3D" id="3.80.10.10">
    <property type="entry name" value="Ribonuclease Inhibitor"/>
    <property type="match status" value="2"/>
</dbReference>
<dbReference type="AlphaFoldDB" id="A0A2N9FBS6"/>
<proteinExistence type="predicted"/>
<dbReference type="InterPro" id="IPR027417">
    <property type="entry name" value="P-loop_NTPase"/>
</dbReference>
<dbReference type="SUPFAM" id="SSF52058">
    <property type="entry name" value="L domain-like"/>
    <property type="match status" value="1"/>
</dbReference>
<reference evidence="10" key="1">
    <citation type="submission" date="2018-02" db="EMBL/GenBank/DDBJ databases">
        <authorList>
            <person name="Cohen D.B."/>
            <person name="Kent A.D."/>
        </authorList>
    </citation>
    <scope>NUCLEOTIDE SEQUENCE</scope>
</reference>
<evidence type="ECO:0000259" key="7">
    <source>
        <dbReference type="Pfam" id="PF00931"/>
    </source>
</evidence>
<evidence type="ECO:0000256" key="1">
    <source>
        <dbReference type="ARBA" id="ARBA00011982"/>
    </source>
</evidence>
<evidence type="ECO:0000259" key="8">
    <source>
        <dbReference type="Pfam" id="PF20160"/>
    </source>
</evidence>
<evidence type="ECO:0000313" key="10">
    <source>
        <dbReference type="EMBL" id="SPC88327.1"/>
    </source>
</evidence>
<evidence type="ECO:0000259" key="9">
    <source>
        <dbReference type="Pfam" id="PF23282"/>
    </source>
</evidence>
<sequence length="1056" mass="121011">MVRRESEFIRNIVEEISRTVNIQHLFVALYPVGIDARVQDLTSLLSVGVDDVCMVGIWGLGGSGKTTIAKAIYNEFCQNFEGKSFLENVREISGLVHLQNQLLSEILNIRKTEVHSVAEGIFMIKERLRSRRVLVIIDDVDKMEQLNAIARSRDWFGPGSIIIITTRDQHLLKELDVNEIYTTKIMDDSESLELFCWHAFGNNYPTEDYIDLSRSVVNYCGGLPLALEVLGSLLFSRSIPEWESALERLKKIPDHQIQAKLKISYDALNEFDKDIFLDISCFFIGMDKSYIQQILDGCGFSPEIGIKVLIDRCLLRVGERNKLMMHDLVRDMGREIVREEYPKEPGERSRLWRHKDVTDMLRNHEGTKAVEGLTLKLPRFNKVNFSAKAFKKMRRLRLLQLDHLKLTVGYEYLSKELKWLRWHGFPLKFMPDNFYPRKLVAIDLRYSKLRVVWKDPKQLLEKLKVLNLSHSHYLSQTPDFSKLPNLEKLILKDCTSLFEVHQSIGDLQSLILVNLKGCKSLKCLPRSFYKLKSLETLILSGCCKIDHLDDDLGELKSLKILLADNTAIKQEISIIAPLMNLKDVSLRGFEGSPREILDSYSWSRISPRNSIVPFNLLPDSLQGMNSPKEWFLSDCNLSDEAIPEDPGSLCSLQSLDLQSNCAALERMPNLSKISRMQTLSLTNFHKLVEIPGLDKLLKFIGILHMEGCNNITSTFKQSILQEWTMSGFGSIFGIFLSNDEIPDWCTYKDEGASICFKVTRIIDRNLEGFVVCIVYSSYPDNDKKVSQDLTSVSIINCTKKIIQISRLQTISPKDHQWQGNFSKSKFNLEDGDEVAIIANFGSGFIIKKIGVSLLYDGALDRKMIHYTSASNEGAIVVGEDVKDHVWPIMSKRGLNDEEAGPSHGWLEEDPTNFKFFELEYCPKGQWADTERVYKSKKARSLSGDEQDAIFHSVVGSKPNYVHGQGYMVKPPASVEQERDELNCEIQELKRQLEVERTKRKGERAEREVELEALQQRMREEFMALLANQSQPPASVEQERDELNCEIQELKRQRRTY</sequence>
<gene>
    <name evidence="10" type="ORF">FSB_LOCUS16209</name>
</gene>
<comment type="catalytic activity">
    <reaction evidence="5">
        <text>NAD(+) + H2O = ADP-D-ribose + nicotinamide + H(+)</text>
        <dbReference type="Rhea" id="RHEA:16301"/>
        <dbReference type="ChEBI" id="CHEBI:15377"/>
        <dbReference type="ChEBI" id="CHEBI:15378"/>
        <dbReference type="ChEBI" id="CHEBI:17154"/>
        <dbReference type="ChEBI" id="CHEBI:57540"/>
        <dbReference type="ChEBI" id="CHEBI:57967"/>
        <dbReference type="EC" id="3.2.2.6"/>
    </reaction>
    <physiologicalReaction direction="left-to-right" evidence="5">
        <dbReference type="Rhea" id="RHEA:16302"/>
    </physiologicalReaction>
</comment>
<dbReference type="PRINTS" id="PR00364">
    <property type="entry name" value="DISEASERSIST"/>
</dbReference>
<accession>A0A2N9FBS6</accession>
<dbReference type="Pfam" id="PF20160">
    <property type="entry name" value="C-JID"/>
    <property type="match status" value="1"/>
</dbReference>
<dbReference type="InterPro" id="IPR042197">
    <property type="entry name" value="Apaf_helical"/>
</dbReference>